<gene>
    <name evidence="8 10" type="primary">purA</name>
    <name evidence="10" type="ORF">JFL75_05970</name>
</gene>
<name>A0A7T8BAA6_9SPIR</name>
<dbReference type="Proteomes" id="UP000595917">
    <property type="component" value="Chromosome"/>
</dbReference>
<comment type="catalytic activity">
    <reaction evidence="8 9">
        <text>IMP + L-aspartate + GTP = N(6)-(1,2-dicarboxyethyl)-AMP + GDP + phosphate + 2 H(+)</text>
        <dbReference type="Rhea" id="RHEA:15753"/>
        <dbReference type="ChEBI" id="CHEBI:15378"/>
        <dbReference type="ChEBI" id="CHEBI:29991"/>
        <dbReference type="ChEBI" id="CHEBI:37565"/>
        <dbReference type="ChEBI" id="CHEBI:43474"/>
        <dbReference type="ChEBI" id="CHEBI:57567"/>
        <dbReference type="ChEBI" id="CHEBI:58053"/>
        <dbReference type="ChEBI" id="CHEBI:58189"/>
        <dbReference type="EC" id="6.3.4.4"/>
    </reaction>
</comment>
<feature type="binding site" evidence="8">
    <location>
        <begin position="11"/>
        <end position="17"/>
    </location>
    <ligand>
        <name>GTP</name>
        <dbReference type="ChEBI" id="CHEBI:37565"/>
    </ligand>
</feature>
<proteinExistence type="inferred from homology"/>
<dbReference type="InterPro" id="IPR001114">
    <property type="entry name" value="Adenylosuccinate_synthetase"/>
</dbReference>
<feature type="binding site" evidence="8">
    <location>
        <begin position="309"/>
        <end position="311"/>
    </location>
    <ligand>
        <name>GTP</name>
        <dbReference type="ChEBI" id="CHEBI:37565"/>
    </ligand>
</feature>
<dbReference type="InterPro" id="IPR018220">
    <property type="entry name" value="Adenylosuccin_syn_GTP-bd"/>
</dbReference>
<evidence type="ECO:0000256" key="8">
    <source>
        <dbReference type="HAMAP-Rule" id="MF_00011"/>
    </source>
</evidence>
<sequence length="409" mass="45447">MNVVVIGAQWGDEGKGKIVDYLANEAQIIVRFAGGANAGHTIVIGDEQYALHLIPSGVLYPDKVVILGAGMVIDPVALFNELSMLQERGIDTAGRVFISDRAHIVLPRYIEIDKQRDAARKTPIGTTGRGIGITYSMKSDRDGIRIADLSWKEKMDELEPADREFLAPFIDRLQDMAIDVSVYLTHHKNSQILFEGAQGALLDLDLGTYPYVSSGMSCAAGAAVGGCVGPRNLDKILGVFKAYSTRVGNGPFPSEFNDNSEDEICRFVRETGREYGVTTGRPRRCGYLDLVALRYTCLTNSIDSLVMTHLDVYDTLDEIQACVAYQIGSKRVETFPASIESLNAAKPVLRRFPGWKKSLKQALTYEEFPEEAMEYIEFIERFCETPVDIVSVGYDRKETIIRKSPWTKY</sequence>
<keyword evidence="7 8" id="KW-0342">GTP-binding</keyword>
<dbReference type="Gene3D" id="3.40.440.10">
    <property type="entry name" value="Adenylosuccinate Synthetase, subunit A, domain 1"/>
    <property type="match status" value="1"/>
</dbReference>
<dbReference type="AlphaFoldDB" id="A0A7T8BAA6"/>
<evidence type="ECO:0000256" key="7">
    <source>
        <dbReference type="ARBA" id="ARBA00023134"/>
    </source>
</evidence>
<dbReference type="GO" id="GO:0046040">
    <property type="term" value="P:IMP metabolic process"/>
    <property type="evidence" value="ECO:0007669"/>
    <property type="project" value="TreeGrafter"/>
</dbReference>
<keyword evidence="4 8" id="KW-0547">Nucleotide-binding</keyword>
<feature type="active site" description="Proton donor" evidence="8">
    <location>
        <position position="40"/>
    </location>
</feature>
<dbReference type="SUPFAM" id="SSF52540">
    <property type="entry name" value="P-loop containing nucleoside triphosphate hydrolases"/>
    <property type="match status" value="1"/>
</dbReference>
<keyword evidence="3 8" id="KW-0479">Metal-binding</keyword>
<keyword evidence="6 8" id="KW-0460">Magnesium</keyword>
<feature type="binding site" evidence="8">
    <location>
        <begin position="39"/>
        <end position="41"/>
    </location>
    <ligand>
        <name>GTP</name>
        <dbReference type="ChEBI" id="CHEBI:37565"/>
    </ligand>
</feature>
<dbReference type="InterPro" id="IPR042111">
    <property type="entry name" value="Adenylosuccinate_synth_dom3"/>
</dbReference>
<dbReference type="GO" id="GO:0005737">
    <property type="term" value="C:cytoplasm"/>
    <property type="evidence" value="ECO:0007669"/>
    <property type="project" value="UniProtKB-SubCell"/>
</dbReference>
<dbReference type="SMART" id="SM00788">
    <property type="entry name" value="Adenylsucc_synt"/>
    <property type="match status" value="1"/>
</dbReference>
<comment type="subunit">
    <text evidence="1 8">Homodimer.</text>
</comment>
<evidence type="ECO:0000256" key="3">
    <source>
        <dbReference type="ARBA" id="ARBA00022723"/>
    </source>
</evidence>
<feature type="binding site" evidence="8">
    <location>
        <position position="12"/>
    </location>
    <ligand>
        <name>Mg(2+)</name>
        <dbReference type="ChEBI" id="CHEBI:18420"/>
    </ligand>
</feature>
<evidence type="ECO:0000256" key="6">
    <source>
        <dbReference type="ARBA" id="ARBA00022842"/>
    </source>
</evidence>
<dbReference type="HAMAP" id="MF_00011">
    <property type="entry name" value="Adenylosucc_synth"/>
    <property type="match status" value="1"/>
</dbReference>
<dbReference type="UniPathway" id="UPA00075">
    <property type="reaction ID" value="UER00335"/>
</dbReference>
<dbReference type="KEGG" id="bhc:JFL75_05970"/>
<feature type="binding site" evidence="8">
    <location>
        <position position="39"/>
    </location>
    <ligand>
        <name>Mg(2+)</name>
        <dbReference type="ChEBI" id="CHEBI:18420"/>
    </ligand>
</feature>
<dbReference type="PANTHER" id="PTHR11846">
    <property type="entry name" value="ADENYLOSUCCINATE SYNTHETASE"/>
    <property type="match status" value="1"/>
</dbReference>
<evidence type="ECO:0000256" key="5">
    <source>
        <dbReference type="ARBA" id="ARBA00022755"/>
    </source>
</evidence>
<keyword evidence="8" id="KW-0963">Cytoplasm</keyword>
<dbReference type="RefSeq" id="WP_215627763.1">
    <property type="nucleotide sequence ID" value="NZ_CP067089.2"/>
</dbReference>
<organism evidence="10 11">
    <name type="scientific">Breznakiella homolactica</name>
    <dbReference type="NCBI Taxonomy" id="2798577"/>
    <lineage>
        <taxon>Bacteria</taxon>
        <taxon>Pseudomonadati</taxon>
        <taxon>Spirochaetota</taxon>
        <taxon>Spirochaetia</taxon>
        <taxon>Spirochaetales</taxon>
        <taxon>Breznakiellaceae</taxon>
        <taxon>Breznakiella</taxon>
    </lineage>
</organism>
<protein>
    <recommendedName>
        <fullName evidence="8 9">Adenylosuccinate synthetase</fullName>
        <shortName evidence="8">AMPSase</shortName>
        <shortName evidence="8">AdSS</shortName>
        <ecNumber evidence="8 9">6.3.4.4</ecNumber>
    </recommendedName>
    <alternativeName>
        <fullName evidence="8">IMP--aspartate ligase</fullName>
    </alternativeName>
</protein>
<evidence type="ECO:0000313" key="11">
    <source>
        <dbReference type="Proteomes" id="UP000595917"/>
    </source>
</evidence>
<feature type="binding site" evidence="8">
    <location>
        <begin position="277"/>
        <end position="283"/>
    </location>
    <ligand>
        <name>substrate</name>
    </ligand>
</feature>
<comment type="caution">
    <text evidence="8">Lacks conserved residue(s) required for the propagation of feature annotation.</text>
</comment>
<dbReference type="Gene3D" id="1.10.300.10">
    <property type="entry name" value="Adenylosuccinate Synthetase, subunit A, domain 2"/>
    <property type="match status" value="1"/>
</dbReference>
<dbReference type="FunFam" id="3.90.170.10:FF:000001">
    <property type="entry name" value="Adenylosuccinate synthetase"/>
    <property type="match status" value="1"/>
</dbReference>
<dbReference type="GO" id="GO:0044208">
    <property type="term" value="P:'de novo' AMP biosynthetic process"/>
    <property type="evidence" value="ECO:0007669"/>
    <property type="project" value="UniProtKB-UniRule"/>
</dbReference>
<feature type="binding site" description="in other chain" evidence="8">
    <location>
        <begin position="37"/>
        <end position="40"/>
    </location>
    <ligand>
        <name>IMP</name>
        <dbReference type="ChEBI" id="CHEBI:58053"/>
        <note>ligand shared between dimeric partners</note>
    </ligand>
</feature>
<evidence type="ECO:0000256" key="4">
    <source>
        <dbReference type="ARBA" id="ARBA00022741"/>
    </source>
</evidence>
<keyword evidence="11" id="KW-1185">Reference proteome</keyword>
<comment type="similarity">
    <text evidence="8 9">Belongs to the adenylosuccinate synthetase family.</text>
</comment>
<feature type="binding site" evidence="8">
    <location>
        <begin position="391"/>
        <end position="393"/>
    </location>
    <ligand>
        <name>GTP</name>
        <dbReference type="ChEBI" id="CHEBI:37565"/>
    </ligand>
</feature>
<evidence type="ECO:0000256" key="1">
    <source>
        <dbReference type="ARBA" id="ARBA00011738"/>
    </source>
</evidence>
<evidence type="ECO:0000256" key="9">
    <source>
        <dbReference type="RuleBase" id="RU000520"/>
    </source>
</evidence>
<dbReference type="Pfam" id="PF00709">
    <property type="entry name" value="Adenylsucc_synt"/>
    <property type="match status" value="1"/>
</dbReference>
<dbReference type="NCBIfam" id="TIGR00184">
    <property type="entry name" value="purA"/>
    <property type="match status" value="1"/>
</dbReference>
<comment type="function">
    <text evidence="8">Plays an important role in the de novo pathway of purine nucleotide biosynthesis. Catalyzes the first committed step in the biosynthesis of AMP from IMP.</text>
</comment>
<feature type="binding site" description="in other chain" evidence="8">
    <location>
        <begin position="12"/>
        <end position="15"/>
    </location>
    <ligand>
        <name>IMP</name>
        <dbReference type="ChEBI" id="CHEBI:58053"/>
        <note>ligand shared between dimeric partners</note>
    </ligand>
</feature>
<comment type="subcellular location">
    <subcellularLocation>
        <location evidence="8">Cytoplasm</location>
    </subcellularLocation>
</comment>
<feature type="binding site" description="in other chain" evidence="8">
    <location>
        <position position="198"/>
    </location>
    <ligand>
        <name>IMP</name>
        <dbReference type="ChEBI" id="CHEBI:58053"/>
        <note>ligand shared between dimeric partners</note>
    </ligand>
</feature>
<dbReference type="GO" id="GO:0005525">
    <property type="term" value="F:GTP binding"/>
    <property type="evidence" value="ECO:0007669"/>
    <property type="project" value="UniProtKB-UniRule"/>
</dbReference>
<feature type="binding site" description="in other chain" evidence="8">
    <location>
        <position position="127"/>
    </location>
    <ligand>
        <name>IMP</name>
        <dbReference type="ChEBI" id="CHEBI:58053"/>
        <note>ligand shared between dimeric partners</note>
    </ligand>
</feature>
<dbReference type="Gene3D" id="3.90.170.10">
    <property type="entry name" value="Adenylosuccinate Synthetase, subunit A, domain 3"/>
    <property type="match status" value="1"/>
</dbReference>
<dbReference type="InterPro" id="IPR042110">
    <property type="entry name" value="Adenylosuccinate_synth_dom2"/>
</dbReference>
<feature type="binding site" evidence="8">
    <location>
        <position position="141"/>
    </location>
    <ligand>
        <name>IMP</name>
        <dbReference type="ChEBI" id="CHEBI:58053"/>
        <note>ligand shared between dimeric partners</note>
    </ligand>
</feature>
<dbReference type="InterPro" id="IPR042109">
    <property type="entry name" value="Adenylosuccinate_synth_dom1"/>
</dbReference>
<dbReference type="PROSITE" id="PS01266">
    <property type="entry name" value="ADENYLOSUCCIN_SYN_1"/>
    <property type="match status" value="1"/>
</dbReference>
<accession>A0A7T8BAA6</accession>
<reference evidence="10" key="1">
    <citation type="submission" date="2021-01" db="EMBL/GenBank/DDBJ databases">
        <title>Description of Breznakiella homolactica.</title>
        <authorList>
            <person name="Song Y."/>
            <person name="Brune A."/>
        </authorList>
    </citation>
    <scope>NUCLEOTIDE SEQUENCE</scope>
    <source>
        <strain evidence="10">RmG30</strain>
    </source>
</reference>
<evidence type="ECO:0000256" key="2">
    <source>
        <dbReference type="ARBA" id="ARBA00022598"/>
    </source>
</evidence>
<dbReference type="EMBL" id="CP067089">
    <property type="protein sequence ID" value="QQO10459.1"/>
    <property type="molecule type" value="Genomic_DNA"/>
</dbReference>
<feature type="active site" description="Proton acceptor" evidence="8">
    <location>
        <position position="12"/>
    </location>
</feature>
<evidence type="ECO:0000313" key="10">
    <source>
        <dbReference type="EMBL" id="QQO10459.1"/>
    </source>
</evidence>
<dbReference type="EC" id="6.3.4.4" evidence="8 9"/>
<dbReference type="GO" id="GO:0000287">
    <property type="term" value="F:magnesium ion binding"/>
    <property type="evidence" value="ECO:0007669"/>
    <property type="project" value="UniProtKB-UniRule"/>
</dbReference>
<keyword evidence="2 8" id="KW-0436">Ligase</keyword>
<feature type="binding site" evidence="8">
    <location>
        <position position="283"/>
    </location>
    <ligand>
        <name>GTP</name>
        <dbReference type="ChEBI" id="CHEBI:37565"/>
    </ligand>
</feature>
<dbReference type="GO" id="GO:0004019">
    <property type="term" value="F:adenylosuccinate synthase activity"/>
    <property type="evidence" value="ECO:0007669"/>
    <property type="project" value="UniProtKB-UniRule"/>
</dbReference>
<keyword evidence="5 8" id="KW-0658">Purine biosynthesis</keyword>
<feature type="binding site" description="in other chain" evidence="8">
    <location>
        <position position="281"/>
    </location>
    <ligand>
        <name>IMP</name>
        <dbReference type="ChEBI" id="CHEBI:58053"/>
        <note>ligand shared between dimeric partners</note>
    </ligand>
</feature>
<dbReference type="PANTHER" id="PTHR11846:SF0">
    <property type="entry name" value="ADENYLOSUCCINATE SYNTHETASE"/>
    <property type="match status" value="1"/>
</dbReference>
<dbReference type="CDD" id="cd03108">
    <property type="entry name" value="AdSS"/>
    <property type="match status" value="1"/>
</dbReference>
<comment type="pathway">
    <text evidence="8 9">Purine metabolism; AMP biosynthesis via de novo pathway; AMP from IMP: step 1/2.</text>
</comment>
<dbReference type="InterPro" id="IPR027417">
    <property type="entry name" value="P-loop_NTPase"/>
</dbReference>
<comment type="cofactor">
    <cofactor evidence="8">
        <name>Mg(2+)</name>
        <dbReference type="ChEBI" id="CHEBI:18420"/>
    </cofactor>
    <text evidence="8">Binds 1 Mg(2+) ion per subunit.</text>
</comment>